<feature type="non-terminal residue" evidence="1">
    <location>
        <position position="1"/>
    </location>
</feature>
<gene>
    <name evidence="1" type="ORF">AVDCRST_MAG93-6437</name>
</gene>
<organism evidence="1">
    <name type="scientific">uncultured Chloroflexia bacterium</name>
    <dbReference type="NCBI Taxonomy" id="1672391"/>
    <lineage>
        <taxon>Bacteria</taxon>
        <taxon>Bacillati</taxon>
        <taxon>Chloroflexota</taxon>
        <taxon>Chloroflexia</taxon>
        <taxon>environmental samples</taxon>
    </lineage>
</organism>
<accession>A0A6J4LMW2</accession>
<dbReference type="EMBL" id="CADCTR010002171">
    <property type="protein sequence ID" value="CAA9336466.1"/>
    <property type="molecule type" value="Genomic_DNA"/>
</dbReference>
<reference evidence="1" key="1">
    <citation type="submission" date="2020-02" db="EMBL/GenBank/DDBJ databases">
        <authorList>
            <person name="Meier V. D."/>
        </authorList>
    </citation>
    <scope>NUCLEOTIDE SEQUENCE</scope>
    <source>
        <strain evidence="1">AVDCRST_MAG93</strain>
    </source>
</reference>
<evidence type="ECO:0000313" key="1">
    <source>
        <dbReference type="EMBL" id="CAA9336466.1"/>
    </source>
</evidence>
<dbReference type="AlphaFoldDB" id="A0A6J4LMW2"/>
<proteinExistence type="predicted"/>
<name>A0A6J4LMW2_9CHLR</name>
<sequence>RIYRGLGREKIAMLATCQSQHAVIPEALLW</sequence>
<protein>
    <submittedName>
        <fullName evidence="1">Uncharacterized protein</fullName>
    </submittedName>
</protein>